<feature type="domain" description="Quinohemoprotein amine dehydrogenase gamma subunit structural" evidence="1">
    <location>
        <begin position="32"/>
        <end position="99"/>
    </location>
</feature>
<dbReference type="InterPro" id="IPR015084">
    <property type="entry name" value="QH-AmDH_gsu_dom"/>
</dbReference>
<dbReference type="InterPro" id="IPR036487">
    <property type="entry name" value="QH-AmDH_gsu_sf"/>
</dbReference>
<protein>
    <submittedName>
        <fullName evidence="2">Quinohemoprotein amine dehydrogenase subunit gamma</fullName>
    </submittedName>
</protein>
<evidence type="ECO:0000313" key="3">
    <source>
        <dbReference type="Proteomes" id="UP000471031"/>
    </source>
</evidence>
<dbReference type="Gene3D" id="4.10.940.10">
    <property type="entry name" value="Quinohemoprotein amine dehydrogenase, gamma subunit structural domain"/>
    <property type="match status" value="1"/>
</dbReference>
<dbReference type="InterPro" id="IPR047830">
    <property type="entry name" value="QHNDH_gamma"/>
</dbReference>
<dbReference type="RefSeq" id="WP_161261541.1">
    <property type="nucleotide sequence ID" value="NZ_JAFBDC010000004.1"/>
</dbReference>
<dbReference type="SUPFAM" id="SSF69131">
    <property type="entry name" value="Quinohemoprotein amine dehydrogenase C chain"/>
    <property type="match status" value="1"/>
</dbReference>
<dbReference type="EMBL" id="WXEX01000005">
    <property type="protein sequence ID" value="MZP42975.1"/>
    <property type="molecule type" value="Genomic_DNA"/>
</dbReference>
<sequence>MKHVRVLNQKRLRVEKLGTGEEPVVEGFQSPAGCATVFDPGWEADSTGLGVAGLCQPVERDLYGCYADCWWPAQVPDGMTNFRDWHRACPAAQRDWQKITVAE</sequence>
<dbReference type="AlphaFoldDB" id="A0A845LEV2"/>
<dbReference type="OrthoDB" id="5344384at2"/>
<dbReference type="Pfam" id="PF08992">
    <property type="entry name" value="QH-AmDH_gamma"/>
    <property type="match status" value="1"/>
</dbReference>
<comment type="caution">
    <text evidence="2">The sequence shown here is derived from an EMBL/GenBank/DDBJ whole genome shotgun (WGS) entry which is preliminary data.</text>
</comment>
<reference evidence="2 3" key="1">
    <citation type="submission" date="2020-01" db="EMBL/GenBank/DDBJ databases">
        <title>Whole genome sequence of Heliobacterium gestii DSM 11169.</title>
        <authorList>
            <person name="Kyndt J.A."/>
            <person name="Meyer T.E."/>
        </authorList>
    </citation>
    <scope>NUCLEOTIDE SEQUENCE [LARGE SCALE GENOMIC DNA]</scope>
    <source>
        <strain evidence="2 3">DSM 11169</strain>
    </source>
</reference>
<organism evidence="2 3">
    <name type="scientific">Heliomicrobium gestii</name>
    <name type="common">Heliobacterium gestii</name>
    <dbReference type="NCBI Taxonomy" id="2699"/>
    <lineage>
        <taxon>Bacteria</taxon>
        <taxon>Bacillati</taxon>
        <taxon>Bacillota</taxon>
        <taxon>Clostridia</taxon>
        <taxon>Eubacteriales</taxon>
        <taxon>Heliobacteriaceae</taxon>
        <taxon>Heliomicrobium</taxon>
    </lineage>
</organism>
<dbReference type="Proteomes" id="UP000471031">
    <property type="component" value="Unassembled WGS sequence"/>
</dbReference>
<dbReference type="NCBIfam" id="NF037958">
    <property type="entry name" value="QH_gamma"/>
    <property type="match status" value="1"/>
</dbReference>
<proteinExistence type="predicted"/>
<accession>A0A845LEV2</accession>
<keyword evidence="3" id="KW-1185">Reference proteome</keyword>
<evidence type="ECO:0000313" key="2">
    <source>
        <dbReference type="EMBL" id="MZP42975.1"/>
    </source>
</evidence>
<gene>
    <name evidence="2" type="primary">qhpC</name>
    <name evidence="2" type="ORF">GTO89_08000</name>
</gene>
<evidence type="ECO:0000259" key="1">
    <source>
        <dbReference type="Pfam" id="PF08992"/>
    </source>
</evidence>
<name>A0A845LEV2_HELGE</name>
<dbReference type="GO" id="GO:0016638">
    <property type="term" value="F:oxidoreductase activity, acting on the CH-NH2 group of donors"/>
    <property type="evidence" value="ECO:0007669"/>
    <property type="project" value="InterPro"/>
</dbReference>